<evidence type="ECO:0000313" key="14">
    <source>
        <dbReference type="Proteomes" id="UP000016933"/>
    </source>
</evidence>
<dbReference type="HOGENOM" id="CLU_025694_1_2_1"/>
<reference evidence="14" key="1">
    <citation type="journal article" date="2012" name="PLoS Genet.">
        <title>The genomes of the fungal plant pathogens Cladosporium fulvum and Dothistroma septosporum reveal adaptation to different hosts and lifestyles but also signatures of common ancestry.</title>
        <authorList>
            <person name="de Wit P.J.G.M."/>
            <person name="van der Burgt A."/>
            <person name="Oekmen B."/>
            <person name="Stergiopoulos I."/>
            <person name="Abd-Elsalam K.A."/>
            <person name="Aerts A.L."/>
            <person name="Bahkali A.H."/>
            <person name="Beenen H.G."/>
            <person name="Chettri P."/>
            <person name="Cox M.P."/>
            <person name="Datema E."/>
            <person name="de Vries R.P."/>
            <person name="Dhillon B."/>
            <person name="Ganley A.R."/>
            <person name="Griffiths S.A."/>
            <person name="Guo Y."/>
            <person name="Hamelin R.C."/>
            <person name="Henrissat B."/>
            <person name="Kabir M.S."/>
            <person name="Jashni M.K."/>
            <person name="Kema G."/>
            <person name="Klaubauf S."/>
            <person name="Lapidus A."/>
            <person name="Levasseur A."/>
            <person name="Lindquist E."/>
            <person name="Mehrabi R."/>
            <person name="Ohm R.A."/>
            <person name="Owen T.J."/>
            <person name="Salamov A."/>
            <person name="Schwelm A."/>
            <person name="Schijlen E."/>
            <person name="Sun H."/>
            <person name="van den Burg H.A."/>
            <person name="van Ham R.C.H.J."/>
            <person name="Zhang S."/>
            <person name="Goodwin S.B."/>
            <person name="Grigoriev I.V."/>
            <person name="Collemare J."/>
            <person name="Bradshaw R.E."/>
        </authorList>
    </citation>
    <scope>NUCLEOTIDE SEQUENCE [LARGE SCALE GENOMIC DNA]</scope>
    <source>
        <strain evidence="14">NZE10 / CBS 128990</strain>
    </source>
</reference>
<dbReference type="Proteomes" id="UP000016933">
    <property type="component" value="Unassembled WGS sequence"/>
</dbReference>
<dbReference type="PIRSF" id="PIRSF016302">
    <property type="entry name" value="Man_a_manosd"/>
    <property type="match status" value="1"/>
</dbReference>
<dbReference type="SUPFAM" id="SSF48208">
    <property type="entry name" value="Six-hairpin glycosidases"/>
    <property type="match status" value="1"/>
</dbReference>
<evidence type="ECO:0000256" key="3">
    <source>
        <dbReference type="ARBA" id="ARBA00009699"/>
    </source>
</evidence>
<evidence type="ECO:0000256" key="2">
    <source>
        <dbReference type="ARBA" id="ARBA00004308"/>
    </source>
</evidence>
<keyword evidence="6 10" id="KW-0378">Hydrolase</keyword>
<dbReference type="InterPro" id="IPR014480">
    <property type="entry name" value="Mannan-1_6-alpha_mannosidase"/>
</dbReference>
<protein>
    <recommendedName>
        <fullName evidence="4 10">Mannan endo-1,6-alpha-mannosidase</fullName>
        <ecNumber evidence="4 10">3.2.1.101</ecNumber>
    </recommendedName>
</protein>
<dbReference type="InterPro" id="IPR005198">
    <property type="entry name" value="Glyco_hydro_76"/>
</dbReference>
<evidence type="ECO:0000256" key="7">
    <source>
        <dbReference type="ARBA" id="ARBA00023136"/>
    </source>
</evidence>
<keyword evidence="11" id="KW-0812">Transmembrane</keyword>
<feature type="chain" id="PRO_5004030211" description="Mannan endo-1,6-alpha-mannosidase" evidence="12">
    <location>
        <begin position="21"/>
        <end position="453"/>
    </location>
</feature>
<dbReference type="PANTHER" id="PTHR12145:SF36">
    <property type="entry name" value="MANNAN ENDO-1,6-ALPHA-MANNOSIDASE DCW1"/>
    <property type="match status" value="1"/>
</dbReference>
<reference evidence="13 14" key="2">
    <citation type="journal article" date="2012" name="PLoS Pathog.">
        <title>Diverse lifestyles and strategies of plant pathogenesis encoded in the genomes of eighteen Dothideomycetes fungi.</title>
        <authorList>
            <person name="Ohm R.A."/>
            <person name="Feau N."/>
            <person name="Henrissat B."/>
            <person name="Schoch C.L."/>
            <person name="Horwitz B.A."/>
            <person name="Barry K.W."/>
            <person name="Condon B.J."/>
            <person name="Copeland A.C."/>
            <person name="Dhillon B."/>
            <person name="Glaser F."/>
            <person name="Hesse C.N."/>
            <person name="Kosti I."/>
            <person name="LaButti K."/>
            <person name="Lindquist E.A."/>
            <person name="Lucas S."/>
            <person name="Salamov A.A."/>
            <person name="Bradshaw R.E."/>
            <person name="Ciuffetti L."/>
            <person name="Hamelin R.C."/>
            <person name="Kema G.H.J."/>
            <person name="Lawrence C."/>
            <person name="Scott J.A."/>
            <person name="Spatafora J.W."/>
            <person name="Turgeon B.G."/>
            <person name="de Wit P.J.G.M."/>
            <person name="Zhong S."/>
            <person name="Goodwin S.B."/>
            <person name="Grigoriev I.V."/>
        </authorList>
    </citation>
    <scope>NUCLEOTIDE SEQUENCE [LARGE SCALE GENOMIC DNA]</scope>
    <source>
        <strain evidence="14">NZE10 / CBS 128990</strain>
    </source>
</reference>
<dbReference type="OMA" id="WWEAGEM"/>
<keyword evidence="8" id="KW-0325">Glycoprotein</keyword>
<feature type="transmembrane region" description="Helical" evidence="11">
    <location>
        <begin position="431"/>
        <end position="452"/>
    </location>
</feature>
<evidence type="ECO:0000256" key="1">
    <source>
        <dbReference type="ARBA" id="ARBA00001452"/>
    </source>
</evidence>
<proteinExistence type="inferred from homology"/>
<evidence type="ECO:0000256" key="12">
    <source>
        <dbReference type="SAM" id="SignalP"/>
    </source>
</evidence>
<keyword evidence="9 10" id="KW-0326">Glycosidase</keyword>
<comment type="catalytic activity">
    <reaction evidence="1 10">
        <text>Random hydrolysis of (1-&gt;6)-alpha-D-mannosidic linkages in unbranched (1-&gt;6)-mannans.</text>
        <dbReference type="EC" id="3.2.1.101"/>
    </reaction>
</comment>
<keyword evidence="14" id="KW-1185">Reference proteome</keyword>
<evidence type="ECO:0000256" key="9">
    <source>
        <dbReference type="ARBA" id="ARBA00023295"/>
    </source>
</evidence>
<comment type="similarity">
    <text evidence="3 10">Belongs to the glycosyl hydrolase 76 family.</text>
</comment>
<dbReference type="GO" id="GO:0009272">
    <property type="term" value="P:fungal-type cell wall biogenesis"/>
    <property type="evidence" value="ECO:0007669"/>
    <property type="project" value="TreeGrafter"/>
</dbReference>
<sequence length="453" mass="48856">MRFLQHTAVALTAAASTANALTVDPTDADSIKSAAKTIATKMVAYYPQGAGSIPGLLGDPYYWWEAGEMFGSLIDYWYYTGDDQFNTITTNALLYQLSSTYDYMPANQSKDEGNDDQIFWGFAAMNAAEYRYPNPPDSQPAWISIAAAVFNSQALRWDTSLCAGGLRWQIYSFNNGYNYKNSPSNAGFINIASRLYAYTGNETYAYWVGKTWDWMDSVGLISSTGQVFDGTDALQNCSSLDHIQWTYSAGMLLNAAAFMYNQTNGTEQAMWESRANTLWTESSQVFFKNQVMFEVACEPSHNCNIDQQSFKAPFSRFLAVTMKLLPSLYSQILPYLQASAKAAGAQCSGGTDSQTCGTSWLNNGVWDGTNGVGQQMSALEVIQANLIGQSPAPVTFNTGGISQGNASLGTTGGTADGTPVVYGPVTTADKAGAAILTIVMVVGALGGGYFVVS</sequence>
<keyword evidence="7 11" id="KW-0472">Membrane</keyword>
<name>M2YI12_DOTSN</name>
<dbReference type="InterPro" id="IPR008928">
    <property type="entry name" value="6-hairpin_glycosidase_sf"/>
</dbReference>
<dbReference type="Gene3D" id="1.50.10.20">
    <property type="match status" value="1"/>
</dbReference>
<accession>M2YI12</accession>
<evidence type="ECO:0000256" key="4">
    <source>
        <dbReference type="ARBA" id="ARBA00012350"/>
    </source>
</evidence>
<organism evidence="13 14">
    <name type="scientific">Dothistroma septosporum (strain NZE10 / CBS 128990)</name>
    <name type="common">Red band needle blight fungus</name>
    <name type="synonym">Mycosphaerella pini</name>
    <dbReference type="NCBI Taxonomy" id="675120"/>
    <lineage>
        <taxon>Eukaryota</taxon>
        <taxon>Fungi</taxon>
        <taxon>Dikarya</taxon>
        <taxon>Ascomycota</taxon>
        <taxon>Pezizomycotina</taxon>
        <taxon>Dothideomycetes</taxon>
        <taxon>Dothideomycetidae</taxon>
        <taxon>Mycosphaerellales</taxon>
        <taxon>Mycosphaerellaceae</taxon>
        <taxon>Dothistroma</taxon>
    </lineage>
</organism>
<dbReference type="GO" id="GO:0008496">
    <property type="term" value="F:mannan endo-1,6-alpha-mannosidase activity"/>
    <property type="evidence" value="ECO:0007669"/>
    <property type="project" value="UniProtKB-UniRule"/>
</dbReference>
<evidence type="ECO:0000256" key="11">
    <source>
        <dbReference type="SAM" id="Phobius"/>
    </source>
</evidence>
<keyword evidence="11" id="KW-1133">Transmembrane helix</keyword>
<dbReference type="EMBL" id="KB446548">
    <property type="protein sequence ID" value="EME38140.1"/>
    <property type="molecule type" value="Genomic_DNA"/>
</dbReference>
<dbReference type="GO" id="GO:0016052">
    <property type="term" value="P:carbohydrate catabolic process"/>
    <property type="evidence" value="ECO:0007669"/>
    <property type="project" value="InterPro"/>
</dbReference>
<feature type="signal peptide" evidence="12">
    <location>
        <begin position="1"/>
        <end position="20"/>
    </location>
</feature>
<dbReference type="eggNOG" id="ENOG502QSWP">
    <property type="taxonomic scope" value="Eukaryota"/>
</dbReference>
<gene>
    <name evidence="13" type="ORF">DOTSEDRAFT_57670</name>
</gene>
<evidence type="ECO:0000256" key="10">
    <source>
        <dbReference type="PIRNR" id="PIRNR016302"/>
    </source>
</evidence>
<dbReference type="PANTHER" id="PTHR12145">
    <property type="entry name" value="MANNAN ENDO-1,6-ALPHA-MANNOSIDASE DCW1"/>
    <property type="match status" value="1"/>
</dbReference>
<keyword evidence="5 12" id="KW-0732">Signal</keyword>
<comment type="subcellular location">
    <subcellularLocation>
        <location evidence="2">Endomembrane system</location>
    </subcellularLocation>
</comment>
<evidence type="ECO:0000256" key="5">
    <source>
        <dbReference type="ARBA" id="ARBA00022729"/>
    </source>
</evidence>
<dbReference type="AlphaFoldDB" id="M2YI12"/>
<dbReference type="STRING" id="675120.M2YI12"/>
<dbReference type="FunFam" id="1.50.10.20:FF:000006">
    <property type="entry name" value="Mannan endo-1,6-alpha-mannosidase"/>
    <property type="match status" value="1"/>
</dbReference>
<dbReference type="EC" id="3.2.1.101" evidence="4 10"/>
<dbReference type="GO" id="GO:0012505">
    <property type="term" value="C:endomembrane system"/>
    <property type="evidence" value="ECO:0007669"/>
    <property type="project" value="UniProtKB-SubCell"/>
</dbReference>
<evidence type="ECO:0000256" key="8">
    <source>
        <dbReference type="ARBA" id="ARBA00023180"/>
    </source>
</evidence>
<evidence type="ECO:0000313" key="13">
    <source>
        <dbReference type="EMBL" id="EME38140.1"/>
    </source>
</evidence>
<evidence type="ECO:0000256" key="6">
    <source>
        <dbReference type="ARBA" id="ARBA00022801"/>
    </source>
</evidence>
<dbReference type="Pfam" id="PF03663">
    <property type="entry name" value="Glyco_hydro_76"/>
    <property type="match status" value="1"/>
</dbReference>
<dbReference type="OrthoDB" id="4187847at2759"/>